<dbReference type="AlphaFoldDB" id="A0A3Q3IBV4"/>
<evidence type="ECO:0000313" key="4">
    <source>
        <dbReference type="Proteomes" id="UP000261600"/>
    </source>
</evidence>
<evidence type="ECO:0000313" key="3">
    <source>
        <dbReference type="Ensembl" id="ENSMALP00000001267.1"/>
    </source>
</evidence>
<organism evidence="3 4">
    <name type="scientific">Monopterus albus</name>
    <name type="common">Swamp eel</name>
    <dbReference type="NCBI Taxonomy" id="43700"/>
    <lineage>
        <taxon>Eukaryota</taxon>
        <taxon>Metazoa</taxon>
        <taxon>Chordata</taxon>
        <taxon>Craniata</taxon>
        <taxon>Vertebrata</taxon>
        <taxon>Euteleostomi</taxon>
        <taxon>Actinopterygii</taxon>
        <taxon>Neopterygii</taxon>
        <taxon>Teleostei</taxon>
        <taxon>Neoteleostei</taxon>
        <taxon>Acanthomorphata</taxon>
        <taxon>Anabantaria</taxon>
        <taxon>Synbranchiformes</taxon>
        <taxon>Synbranchidae</taxon>
        <taxon>Monopterus</taxon>
    </lineage>
</organism>
<reference evidence="3" key="1">
    <citation type="submission" date="2025-08" db="UniProtKB">
        <authorList>
            <consortium name="Ensembl"/>
        </authorList>
    </citation>
    <scope>IDENTIFICATION</scope>
</reference>
<evidence type="ECO:0000259" key="2">
    <source>
        <dbReference type="PROSITE" id="PS50188"/>
    </source>
</evidence>
<name>A0A3Q3IBV4_MONAL</name>
<dbReference type="InterPro" id="IPR003877">
    <property type="entry name" value="SPRY_dom"/>
</dbReference>
<protein>
    <recommendedName>
        <fullName evidence="2">B30.2/SPRY domain-containing protein</fullName>
    </recommendedName>
</protein>
<dbReference type="InterPro" id="IPR043136">
    <property type="entry name" value="B30.2/SPRY_sf"/>
</dbReference>
<keyword evidence="4" id="KW-1185">Reference proteome</keyword>
<keyword evidence="1" id="KW-0175">Coiled coil</keyword>
<dbReference type="InterPro" id="IPR058030">
    <property type="entry name" value="TRIM8/14/16/25/29/45/65_CC"/>
</dbReference>
<dbReference type="Pfam" id="PF25600">
    <property type="entry name" value="TRIM_CC"/>
    <property type="match status" value="1"/>
</dbReference>
<dbReference type="InterPro" id="IPR003879">
    <property type="entry name" value="Butyrophylin_SPRY"/>
</dbReference>
<dbReference type="InterPro" id="IPR006574">
    <property type="entry name" value="PRY"/>
</dbReference>
<dbReference type="PANTHER" id="PTHR24103">
    <property type="entry name" value="E3 UBIQUITIN-PROTEIN LIGASE TRIM"/>
    <property type="match status" value="1"/>
</dbReference>
<dbReference type="PRINTS" id="PR01407">
    <property type="entry name" value="BUTYPHLNCDUF"/>
</dbReference>
<dbReference type="STRING" id="43700.ENSMALP00000001267"/>
<feature type="domain" description="B30.2/SPRY" evidence="2">
    <location>
        <begin position="141"/>
        <end position="334"/>
    </location>
</feature>
<sequence>MMIQDRQTKILEIKRSAELSQKSADRQIKDSELIFSVLMETVEKSLKNLVEAIEEKQKATQKEAEGFIQELEQEISELTERSTVVEQLSHADNHLNFLQCFKSLKAALPTKNWTEVSIPPPSYGQSVGTTVKQLKESLSKEMEKLVAKAKLNRVQQFAVDVTLDPKTANPYLILSDDGKQVFYGGKKQDLTDGPERFNPAINVLGKQSFSSGRFYYEVQVEGKSSWDLGVVKESINRKGKIKAEPESGYWTICLRNGDKYKAFAAYLSVKQPPKKVGVFVDFKNSSVSFFDVDSTDRIHHFADCSFTEKLYPFFSPGLQNGANFAPLIISPVSYPG</sequence>
<dbReference type="SUPFAM" id="SSF49899">
    <property type="entry name" value="Concanavalin A-like lectins/glucanases"/>
    <property type="match status" value="1"/>
</dbReference>
<dbReference type="SMART" id="SM00449">
    <property type="entry name" value="SPRY"/>
    <property type="match status" value="1"/>
</dbReference>
<proteinExistence type="predicted"/>
<dbReference type="InterPro" id="IPR050143">
    <property type="entry name" value="TRIM/RBCC"/>
</dbReference>
<reference evidence="3" key="2">
    <citation type="submission" date="2025-09" db="UniProtKB">
        <authorList>
            <consortium name="Ensembl"/>
        </authorList>
    </citation>
    <scope>IDENTIFICATION</scope>
</reference>
<dbReference type="Ensembl" id="ENSMALT00000001311.1">
    <property type="protein sequence ID" value="ENSMALP00000001267.1"/>
    <property type="gene ID" value="ENSMALG00000000958.1"/>
</dbReference>
<dbReference type="InterPro" id="IPR013320">
    <property type="entry name" value="ConA-like_dom_sf"/>
</dbReference>
<dbReference type="Gene3D" id="2.60.120.920">
    <property type="match status" value="1"/>
</dbReference>
<feature type="coiled-coil region" evidence="1">
    <location>
        <begin position="39"/>
        <end position="88"/>
    </location>
</feature>
<dbReference type="InterPro" id="IPR001870">
    <property type="entry name" value="B30.2/SPRY"/>
</dbReference>
<dbReference type="CDD" id="cd13733">
    <property type="entry name" value="SPRY_PRY_C-I_1"/>
    <property type="match status" value="1"/>
</dbReference>
<dbReference type="Proteomes" id="UP000261600">
    <property type="component" value="Unplaced"/>
</dbReference>
<accession>A0A3Q3IBV4</accession>
<dbReference type="SMART" id="SM00589">
    <property type="entry name" value="PRY"/>
    <property type="match status" value="1"/>
</dbReference>
<dbReference type="Pfam" id="PF13765">
    <property type="entry name" value="PRY"/>
    <property type="match status" value="1"/>
</dbReference>
<dbReference type="Pfam" id="PF00622">
    <property type="entry name" value="SPRY"/>
    <property type="match status" value="1"/>
</dbReference>
<dbReference type="FunFam" id="2.60.120.920:FF:000004">
    <property type="entry name" value="Butyrophilin subfamily 1 member A1"/>
    <property type="match status" value="1"/>
</dbReference>
<dbReference type="PROSITE" id="PS50188">
    <property type="entry name" value="B302_SPRY"/>
    <property type="match status" value="1"/>
</dbReference>
<evidence type="ECO:0000256" key="1">
    <source>
        <dbReference type="SAM" id="Coils"/>
    </source>
</evidence>